<feature type="compositionally biased region" description="Pro residues" evidence="1">
    <location>
        <begin position="7"/>
        <end position="28"/>
    </location>
</feature>
<reference evidence="3" key="1">
    <citation type="submission" date="2011-05" db="EMBL/GenBank/DDBJ databases">
        <authorList>
            <person name="Richards S.R."/>
            <person name="Qu J."/>
            <person name="Jiang H."/>
            <person name="Jhangiani S.N."/>
            <person name="Agravi P."/>
            <person name="Goodspeed R."/>
            <person name="Gross S."/>
            <person name="Mandapat C."/>
            <person name="Jackson L."/>
            <person name="Mathew T."/>
            <person name="Pu L."/>
            <person name="Thornton R."/>
            <person name="Saada N."/>
            <person name="Wilczek-Boney K.B."/>
            <person name="Lee S."/>
            <person name="Kovar C."/>
            <person name="Wu Y."/>
            <person name="Scherer S.E."/>
            <person name="Worley K.C."/>
            <person name="Muzny D.M."/>
            <person name="Gibbs R."/>
        </authorList>
    </citation>
    <scope>NUCLEOTIDE SEQUENCE</scope>
    <source>
        <strain evidence="3">Brora</strain>
    </source>
</reference>
<dbReference type="Proteomes" id="UP000014500">
    <property type="component" value="Unassembled WGS sequence"/>
</dbReference>
<sequence>MATRPSYPMPGPGNQPPPQQRFPAPGPPMRHYNQSGYPMQQRPGYPAMNVVAGRMPLVQGQGAPGMGLPYQGRLPQIPTNVMSVDQARKRPMDARQLPPK</sequence>
<feature type="region of interest" description="Disordered" evidence="1">
    <location>
        <begin position="1"/>
        <end position="45"/>
    </location>
</feature>
<name>T1JEC0_STRMM</name>
<dbReference type="HOGENOM" id="CLU_2313249_0_0_1"/>
<reference evidence="2" key="2">
    <citation type="submission" date="2015-02" db="UniProtKB">
        <authorList>
            <consortium name="EnsemblMetazoa"/>
        </authorList>
    </citation>
    <scope>IDENTIFICATION</scope>
</reference>
<evidence type="ECO:0000256" key="1">
    <source>
        <dbReference type="SAM" id="MobiDB-lite"/>
    </source>
</evidence>
<dbReference type="EnsemblMetazoa" id="SMAR012162-RA">
    <property type="protein sequence ID" value="SMAR012162-PA"/>
    <property type="gene ID" value="SMAR012162"/>
</dbReference>
<dbReference type="EMBL" id="JH432116">
    <property type="status" value="NOT_ANNOTATED_CDS"/>
    <property type="molecule type" value="Genomic_DNA"/>
</dbReference>
<keyword evidence="3" id="KW-1185">Reference proteome</keyword>
<dbReference type="AlphaFoldDB" id="T1JEC0"/>
<evidence type="ECO:0000313" key="3">
    <source>
        <dbReference type="Proteomes" id="UP000014500"/>
    </source>
</evidence>
<proteinExistence type="predicted"/>
<evidence type="ECO:0000313" key="2">
    <source>
        <dbReference type="EnsemblMetazoa" id="SMAR012162-PA"/>
    </source>
</evidence>
<accession>T1JEC0</accession>
<organism evidence="2 3">
    <name type="scientific">Strigamia maritima</name>
    <name type="common">European centipede</name>
    <name type="synonym">Geophilus maritimus</name>
    <dbReference type="NCBI Taxonomy" id="126957"/>
    <lineage>
        <taxon>Eukaryota</taxon>
        <taxon>Metazoa</taxon>
        <taxon>Ecdysozoa</taxon>
        <taxon>Arthropoda</taxon>
        <taxon>Myriapoda</taxon>
        <taxon>Chilopoda</taxon>
        <taxon>Pleurostigmophora</taxon>
        <taxon>Geophilomorpha</taxon>
        <taxon>Linotaeniidae</taxon>
        <taxon>Strigamia</taxon>
    </lineage>
</organism>
<protein>
    <submittedName>
        <fullName evidence="2">Uncharacterized protein</fullName>
    </submittedName>
</protein>